<feature type="compositionally biased region" description="Basic and acidic residues" evidence="1">
    <location>
        <begin position="735"/>
        <end position="780"/>
    </location>
</feature>
<feature type="region of interest" description="Disordered" evidence="1">
    <location>
        <begin position="1270"/>
        <end position="1350"/>
    </location>
</feature>
<evidence type="ECO:0000313" key="4">
    <source>
        <dbReference type="Ensembl" id="ENSCCRP00010010436.1"/>
    </source>
</evidence>
<keyword evidence="5" id="KW-1185">Reference proteome</keyword>
<dbReference type="InterPro" id="IPR000504">
    <property type="entry name" value="RRM_dom"/>
</dbReference>
<feature type="region of interest" description="Disordered" evidence="1">
    <location>
        <begin position="1"/>
        <end position="56"/>
    </location>
</feature>
<feature type="domain" description="RRM" evidence="2">
    <location>
        <begin position="545"/>
        <end position="612"/>
    </location>
</feature>
<dbReference type="InterPro" id="IPR013087">
    <property type="entry name" value="Znf_C2H2_type"/>
</dbReference>
<feature type="region of interest" description="Disordered" evidence="1">
    <location>
        <begin position="486"/>
        <end position="535"/>
    </location>
</feature>
<feature type="compositionally biased region" description="Low complexity" evidence="1">
    <location>
        <begin position="977"/>
        <end position="988"/>
    </location>
</feature>
<feature type="compositionally biased region" description="Basic and acidic residues" evidence="1">
    <location>
        <begin position="950"/>
        <end position="976"/>
    </location>
</feature>
<feature type="compositionally biased region" description="Low complexity" evidence="1">
    <location>
        <begin position="40"/>
        <end position="56"/>
    </location>
</feature>
<feature type="region of interest" description="Disordered" evidence="1">
    <location>
        <begin position="1127"/>
        <end position="1153"/>
    </location>
</feature>
<feature type="compositionally biased region" description="Low complexity" evidence="1">
    <location>
        <begin position="103"/>
        <end position="121"/>
    </location>
</feature>
<feature type="compositionally biased region" description="Polar residues" evidence="1">
    <location>
        <begin position="1292"/>
        <end position="1307"/>
    </location>
</feature>
<organism evidence="4 5">
    <name type="scientific">Cyprinus carpio</name>
    <name type="common">Common carp</name>
    <dbReference type="NCBI Taxonomy" id="7962"/>
    <lineage>
        <taxon>Eukaryota</taxon>
        <taxon>Metazoa</taxon>
        <taxon>Chordata</taxon>
        <taxon>Craniata</taxon>
        <taxon>Vertebrata</taxon>
        <taxon>Euteleostomi</taxon>
        <taxon>Actinopterygii</taxon>
        <taxon>Neopterygii</taxon>
        <taxon>Teleostei</taxon>
        <taxon>Ostariophysi</taxon>
        <taxon>Cypriniformes</taxon>
        <taxon>Cyprinidae</taxon>
        <taxon>Cyprininae</taxon>
        <taxon>Cyprinus</taxon>
    </lineage>
</organism>
<feature type="compositionally biased region" description="Acidic residues" evidence="1">
    <location>
        <begin position="831"/>
        <end position="850"/>
    </location>
</feature>
<feature type="region of interest" description="Disordered" evidence="1">
    <location>
        <begin position="703"/>
        <end position="938"/>
    </location>
</feature>
<dbReference type="Proteomes" id="UP000694427">
    <property type="component" value="Unplaced"/>
</dbReference>
<feature type="compositionally biased region" description="Basic and acidic residues" evidence="1">
    <location>
        <begin position="487"/>
        <end position="497"/>
    </location>
</feature>
<feature type="compositionally biased region" description="Acidic residues" evidence="1">
    <location>
        <begin position="1308"/>
        <end position="1318"/>
    </location>
</feature>
<evidence type="ECO:0000256" key="1">
    <source>
        <dbReference type="SAM" id="MobiDB-lite"/>
    </source>
</evidence>
<dbReference type="GO" id="GO:0003723">
    <property type="term" value="F:RNA binding"/>
    <property type="evidence" value="ECO:0007669"/>
    <property type="project" value="InterPro"/>
</dbReference>
<feature type="compositionally biased region" description="Low complexity" evidence="1">
    <location>
        <begin position="504"/>
        <end position="535"/>
    </location>
</feature>
<feature type="domain" description="U1-type" evidence="3">
    <location>
        <begin position="1364"/>
        <end position="1399"/>
    </location>
</feature>
<dbReference type="Pfam" id="PF13893">
    <property type="entry name" value="RRM_5"/>
    <property type="match status" value="2"/>
</dbReference>
<feature type="region of interest" description="Disordered" evidence="1">
    <location>
        <begin position="197"/>
        <end position="359"/>
    </location>
</feature>
<feature type="region of interest" description="Disordered" evidence="1">
    <location>
        <begin position="1381"/>
        <end position="1404"/>
    </location>
</feature>
<dbReference type="Pfam" id="PF12874">
    <property type="entry name" value="zf-met"/>
    <property type="match status" value="1"/>
</dbReference>
<dbReference type="Ensembl" id="ENSCCRT00010011347.1">
    <property type="protein sequence ID" value="ENSCCRP00010010436.1"/>
    <property type="gene ID" value="ENSCCRG00010004438.1"/>
</dbReference>
<evidence type="ECO:0000313" key="5">
    <source>
        <dbReference type="Proteomes" id="UP000694427"/>
    </source>
</evidence>
<proteinExistence type="predicted"/>
<accession>A0A8C1GP32</accession>
<feature type="compositionally biased region" description="Polar residues" evidence="1">
    <location>
        <begin position="287"/>
        <end position="313"/>
    </location>
</feature>
<dbReference type="SUPFAM" id="SSF54928">
    <property type="entry name" value="RNA-binding domain, RBD"/>
    <property type="match status" value="4"/>
</dbReference>
<feature type="compositionally biased region" description="Basic and acidic residues" evidence="1">
    <location>
        <begin position="19"/>
        <end position="33"/>
    </location>
</feature>
<feature type="domain" description="RRM" evidence="2">
    <location>
        <begin position="1035"/>
        <end position="1109"/>
    </location>
</feature>
<dbReference type="SMART" id="SM00451">
    <property type="entry name" value="ZnF_U1"/>
    <property type="match status" value="2"/>
</dbReference>
<evidence type="ECO:0000259" key="2">
    <source>
        <dbReference type="SMART" id="SM00360"/>
    </source>
</evidence>
<feature type="compositionally biased region" description="Polar residues" evidence="1">
    <location>
        <begin position="882"/>
        <end position="894"/>
    </location>
</feature>
<feature type="compositionally biased region" description="Low complexity" evidence="1">
    <location>
        <begin position="237"/>
        <end position="260"/>
    </location>
</feature>
<evidence type="ECO:0000259" key="3">
    <source>
        <dbReference type="SMART" id="SM00451"/>
    </source>
</evidence>
<name>A0A8C1GP32_CYPCA</name>
<dbReference type="CDD" id="cd12436">
    <property type="entry name" value="RRM1_2_MATR3_like"/>
    <property type="match status" value="2"/>
</dbReference>
<feature type="domain" description="RRM" evidence="2">
    <location>
        <begin position="625"/>
        <end position="693"/>
    </location>
</feature>
<sequence>MSYNQPYRNPADGYSASNDKYKDSQRIYHRESTAYRSRVRTGSPERTSPSSSEPVLSSAKALSFLHSCGLDAEDLQTLAKLPEHLIAADTLPDLLAQLKSKKASNTSSSRSGALQASSSSRSWDDRSHSQLVEYPLDLPVRQSYSIPREQLPTWDDRWENVQQSSSPSCTYPSSDSNYVVEYNHLKDKQSYFDKASYATEPSRQKTSVVPQSYTSHGRDVSQSSHLSSRDVSQSSPLSSRDASQSSHRSSRDVSQSSYLSNRNVTQSSHRSSRDVSHSSHLSGRDIGQSSQLSGRDIGQSSHLSTRDIGQSSHLAGRDIGQSSHLSGRDIGQSSHLSGRDIGQSSHLSSRDIGLPSLLSSRDAGPPSLLSNRGIAPPSLLSSRDAGLPSLLSIRDLAPPSHLASRDVGQSSHQRRTESAPRVPTRKEASDFHGKTPPVFPYACVLCDITVLSNKDWSLHIKGAQHAHSQLSLVEKYPAWDQTIQSARRNEAHPDRHTSRTTQERGGTSNSRNGSSGSKTAASNSKSQSSSSQNRSNTEAATKCKVVCVKFEVDDVDEAYLKKLLGQFGAIVKIIMLPRMAFVNMGTAGQAEDIVKYFYQNPLRIRGELIVFTLSAAFNFLQTSRVVSFSPLPSGDGICSELTAIAKRFGSVKHSLFLPSRGYVEMSSAEEADKLVEHYSTHSLKIKGKTINVCSSTEYQTLEMTDADKEKSPVSYSSSSSRRRRRSCSPRRRSHRDSPSPKRRASEERSRSRRSQDSKKREESGRSREKTKESSRRDSSSKSRSKRSSPSKDQKQKAKTEESVEETVEDDNDQSDIMADDSDLEGVAVIADDGEALNSEDELTVDEEIDDEAHQTSDEQELDASEDVQTVKESDEQTKPSDMDTSSIQPETSSECVPAAATSERSSDCKEAQELQQGEQKELLEKQNELQQEEKKELQEKLKAIQQGEQKELQEKKKDLQEEQKELQQEEKKELQQKEPQQGEQNEQQGEQKDNTVEMEEAADFSENLDKEGVLTEKGDEMEISTSSTEEMFGKVLEVAGFPVAKKYSEADLLKIGKKYGDVANCCLVRSSRKVEKALIEMVNAADAAKLEAECKRQHIKLGGRNLRITVSKKYSKLNEGQSIDTDCEKERVKEDTEENDKEPSSTLASSEESTVLMAEISEEDANMDTIMQTSSDEEEGYGRVLRIRNLPMPDEYTDAEFLNIAEPYGKVVRHWMFRLHRTGLIEMEKASDAEKVIAAANMNKITVAGIHPKILVSTKHAHLNKRYFLHGPTDGSVHPSSELEEENDESKTQNSISEQQPSIQTSADVEESSNDNPDDNSKGDEKQVSAVDDASVTKAENSDAVSETQTPVMDPVGTEFVRPVVGYFCSLCNAIYASEEEAKDEHCRTPMHHQKLKEHKERST</sequence>
<dbReference type="InterPro" id="IPR035979">
    <property type="entry name" value="RBD_domain_sf"/>
</dbReference>
<feature type="compositionally biased region" description="Polar residues" evidence="1">
    <location>
        <begin position="199"/>
        <end position="236"/>
    </location>
</feature>
<protein>
    <submittedName>
        <fullName evidence="4">Matrin 3-like 1.1</fullName>
    </submittedName>
</protein>
<feature type="region of interest" description="Disordered" evidence="1">
    <location>
        <begin position="400"/>
        <end position="433"/>
    </location>
</feature>
<feature type="compositionally biased region" description="Basic and acidic residues" evidence="1">
    <location>
        <begin position="789"/>
        <end position="801"/>
    </location>
</feature>
<dbReference type="GO" id="GO:0008270">
    <property type="term" value="F:zinc ion binding"/>
    <property type="evidence" value="ECO:0007669"/>
    <property type="project" value="InterPro"/>
</dbReference>
<dbReference type="InterPro" id="IPR012677">
    <property type="entry name" value="Nucleotide-bd_a/b_plait_sf"/>
</dbReference>
<feature type="compositionally biased region" description="Polar residues" evidence="1">
    <location>
        <begin position="1144"/>
        <end position="1153"/>
    </location>
</feature>
<feature type="compositionally biased region" description="Basic and acidic residues" evidence="1">
    <location>
        <begin position="904"/>
        <end position="938"/>
    </location>
</feature>
<dbReference type="InterPro" id="IPR003604">
    <property type="entry name" value="Matrin/U1-like-C_Znf_C2H2"/>
</dbReference>
<feature type="compositionally biased region" description="Basic residues" evidence="1">
    <location>
        <begin position="720"/>
        <end position="734"/>
    </location>
</feature>
<feature type="compositionally biased region" description="Acidic residues" evidence="1">
    <location>
        <begin position="802"/>
        <end position="823"/>
    </location>
</feature>
<reference evidence="4" key="2">
    <citation type="submission" date="2025-09" db="UniProtKB">
        <authorList>
            <consortium name="Ensembl"/>
        </authorList>
    </citation>
    <scope>IDENTIFICATION</scope>
</reference>
<feature type="domain" description="U1-type" evidence="3">
    <location>
        <begin position="438"/>
        <end position="473"/>
    </location>
</feature>
<feature type="region of interest" description="Disordered" evidence="1">
    <location>
        <begin position="950"/>
        <end position="1026"/>
    </location>
</feature>
<feature type="compositionally biased region" description="Polar residues" evidence="1">
    <location>
        <begin position="320"/>
        <end position="347"/>
    </location>
</feature>
<dbReference type="SMART" id="SM00360">
    <property type="entry name" value="RRM"/>
    <property type="match status" value="4"/>
</dbReference>
<feature type="compositionally biased region" description="Basic and acidic residues" evidence="1">
    <location>
        <begin position="868"/>
        <end position="881"/>
    </location>
</feature>
<feature type="region of interest" description="Disordered" evidence="1">
    <location>
        <begin position="101"/>
        <end position="126"/>
    </location>
</feature>
<reference evidence="4" key="1">
    <citation type="submission" date="2025-08" db="UniProtKB">
        <authorList>
            <consortium name="Ensembl"/>
        </authorList>
    </citation>
    <scope>IDENTIFICATION</scope>
</reference>
<dbReference type="PANTHER" id="PTHR15592">
    <property type="entry name" value="MATRIN 3/NUCLEAR PROTEIN 220-RELATED"/>
    <property type="match status" value="1"/>
</dbReference>
<feature type="compositionally biased region" description="Basic and acidic residues" evidence="1">
    <location>
        <begin position="1007"/>
        <end position="1020"/>
    </location>
</feature>
<feature type="compositionally biased region" description="Basic and acidic residues" evidence="1">
    <location>
        <begin position="414"/>
        <end position="433"/>
    </location>
</feature>
<feature type="domain" description="RRM" evidence="2">
    <location>
        <begin position="1184"/>
        <end position="1253"/>
    </location>
</feature>
<dbReference type="Gene3D" id="3.30.70.330">
    <property type="match status" value="4"/>
</dbReference>